<dbReference type="AlphaFoldDB" id="A0A1Q2SM42"/>
<evidence type="ECO:0000256" key="1">
    <source>
        <dbReference type="SAM" id="Phobius"/>
    </source>
</evidence>
<evidence type="ECO:0000313" key="2">
    <source>
        <dbReference type="EMBL" id="BAW80192.1"/>
    </source>
</evidence>
<dbReference type="PIRSF" id="PIRSF004525">
    <property type="entry name" value="Pilin_peptidase-dep_B_prd"/>
    <property type="match status" value="1"/>
</dbReference>
<dbReference type="Proteomes" id="UP000243679">
    <property type="component" value="Chromosome"/>
</dbReference>
<keyword evidence="3" id="KW-1185">Reference proteome</keyword>
<dbReference type="RefSeq" id="WP_172419057.1">
    <property type="nucleotide sequence ID" value="NZ_AP014836.1"/>
</dbReference>
<gene>
    <name evidence="2" type="ORF">TAO_0822</name>
</gene>
<keyword evidence="1" id="KW-1133">Transmembrane helix</keyword>
<name>A0A1Q2SM42_9GAMM</name>
<keyword evidence="1" id="KW-0812">Transmembrane</keyword>
<reference evidence="2 3" key="1">
    <citation type="journal article" date="2017" name="ISME J.">
        <title>An acid-tolerant ammonia-oxidizing ?-proteobacterium from soil.</title>
        <authorList>
            <person name="Hayatsu M."/>
            <person name="Tago K."/>
            <person name="Uchiyama I."/>
            <person name="Toyoda A."/>
            <person name="Wang Y."/>
            <person name="Shimomura Y."/>
            <person name="Okubo T."/>
            <person name="Kurisu F."/>
            <person name="Hirono Y."/>
            <person name="Nonaka K."/>
            <person name="Akiyama H."/>
            <person name="Itoh T."/>
            <person name="Takami H."/>
        </authorList>
    </citation>
    <scope>NUCLEOTIDE SEQUENCE [LARGE SCALE GENOMIC DNA]</scope>
    <source>
        <strain evidence="2 3">TAO100</strain>
    </source>
</reference>
<organism evidence="2 3">
    <name type="scientific">Candidatus Nitrosoglobus terrae</name>
    <dbReference type="NCBI Taxonomy" id="1630141"/>
    <lineage>
        <taxon>Bacteria</taxon>
        <taxon>Pseudomonadati</taxon>
        <taxon>Pseudomonadota</taxon>
        <taxon>Gammaproteobacteria</taxon>
        <taxon>Chromatiales</taxon>
        <taxon>Chromatiaceae</taxon>
        <taxon>Candidatus Nitrosoglobus</taxon>
    </lineage>
</organism>
<protein>
    <submittedName>
        <fullName evidence="2">Hypothetical conserved protein</fullName>
    </submittedName>
</protein>
<evidence type="ECO:0000313" key="3">
    <source>
        <dbReference type="Proteomes" id="UP000243679"/>
    </source>
</evidence>
<dbReference type="KEGG" id="ntt:TAO_0822"/>
<keyword evidence="1" id="KW-0472">Membrane</keyword>
<dbReference type="EMBL" id="AP014836">
    <property type="protein sequence ID" value="BAW80192.1"/>
    <property type="molecule type" value="Genomic_DNA"/>
</dbReference>
<dbReference type="InterPro" id="IPR012902">
    <property type="entry name" value="N_methyl_site"/>
</dbReference>
<dbReference type="NCBIfam" id="TIGR02532">
    <property type="entry name" value="IV_pilin_GFxxxE"/>
    <property type="match status" value="1"/>
</dbReference>
<dbReference type="Pfam" id="PF07963">
    <property type="entry name" value="N_methyl"/>
    <property type="match status" value="1"/>
</dbReference>
<proteinExistence type="predicted"/>
<feature type="transmembrane region" description="Helical" evidence="1">
    <location>
        <begin position="12"/>
        <end position="40"/>
    </location>
</feature>
<accession>A0A1Q2SM42</accession>
<dbReference type="InterPro" id="IPR016419">
    <property type="entry name" value="Prepilin_Pept-dep_B_prd"/>
</dbReference>
<sequence>MLSRCLPHQRGFNLIELMVSLAVGLMVMGGALSVVISIIATNTATLKITRLNDELRDVMMMITRDLRRAGYWGRALNQVGSNNPASNPFALITLSADGSCVLFSYDSNNDGELNPLPNKLPNERYGYRLDTSDNAIEVRQAGAGCTDSGWQNLTDEKSINITAFNIQPQLVNTGQVTVRQYQITLTGQLNSDPTVQRTVQSTVKVRNNQIN</sequence>